<accession>A0A7K3PW82</accession>
<dbReference type="Gene3D" id="1.10.443.10">
    <property type="entry name" value="Intergrase catalytic core"/>
    <property type="match status" value="1"/>
</dbReference>
<dbReference type="EMBL" id="JAAGMA010000963">
    <property type="protein sequence ID" value="NEB14203.1"/>
    <property type="molecule type" value="Genomic_DNA"/>
</dbReference>
<dbReference type="Gene3D" id="1.10.150.130">
    <property type="match status" value="1"/>
</dbReference>
<comment type="similarity">
    <text evidence="1">Belongs to the 'phage' integrase family.</text>
</comment>
<dbReference type="SUPFAM" id="SSF56349">
    <property type="entry name" value="DNA breaking-rejoining enzymes"/>
    <property type="match status" value="1"/>
</dbReference>
<evidence type="ECO:0000313" key="5">
    <source>
        <dbReference type="EMBL" id="NEB14203.1"/>
    </source>
</evidence>
<evidence type="ECO:0000256" key="1">
    <source>
        <dbReference type="ARBA" id="ARBA00008857"/>
    </source>
</evidence>
<dbReference type="InterPro" id="IPR010998">
    <property type="entry name" value="Integrase_recombinase_N"/>
</dbReference>
<dbReference type="PANTHER" id="PTHR30349">
    <property type="entry name" value="PHAGE INTEGRASE-RELATED"/>
    <property type="match status" value="1"/>
</dbReference>
<evidence type="ECO:0000313" key="6">
    <source>
        <dbReference type="Proteomes" id="UP000470446"/>
    </source>
</evidence>
<sequence length="400" mass="45250">MARVWIEDRANHADYQAAMEAWQVAKREGSKRQPPGRWRVRWYGPDGKPKAKTFGKLPQAEGEKQALLHKLDKGSYRDPQSAKAAVRLIADEWHGALRKQGRRTKDDYRELLDLYVIPKWGEWQVGSVQWGDVDAWVTELCSTPGKRGKPLGPDRIKKTYYVLSSVMKHAVRTHRIAASPCHDHDLPRSEDQDDHIYLTHDQLETLAEHAGRYQTFVRTLGYTGIRWGEAIAIKVGRTKLDQRRIRILQAYSDIDGHLELGPVKNHERRSVPLPRSFAEELRPLVAGRHRDDLVFTAPEGGPMRYPNFRRRDWDKAVKAAALEGLDLTPHKLRHTAASLAIAAGADVKVVQTMLGHKSAAMTLDVYGHLWPDRLDEVADVLDVGRAAALTRVRALVTPVG</sequence>
<feature type="domain" description="Tyr recombinase" evidence="4">
    <location>
        <begin position="193"/>
        <end position="379"/>
    </location>
</feature>
<protein>
    <submittedName>
        <fullName evidence="5">Tyrosine-type recombinase/integrase</fullName>
    </submittedName>
</protein>
<reference evidence="5 6" key="1">
    <citation type="submission" date="2020-01" db="EMBL/GenBank/DDBJ databases">
        <title>Insect and environment-associated Actinomycetes.</title>
        <authorList>
            <person name="Currrie C."/>
            <person name="Chevrette M."/>
            <person name="Carlson C."/>
            <person name="Stubbendieck R."/>
            <person name="Wendt-Pienkowski E."/>
        </authorList>
    </citation>
    <scope>NUCLEOTIDE SEQUENCE [LARGE SCALE GENOMIC DNA]</scope>
    <source>
        <strain evidence="5 6">SID14163</strain>
    </source>
</reference>
<dbReference type="GO" id="GO:0003677">
    <property type="term" value="F:DNA binding"/>
    <property type="evidence" value="ECO:0007669"/>
    <property type="project" value="UniProtKB-KW"/>
</dbReference>
<dbReference type="InterPro" id="IPR050090">
    <property type="entry name" value="Tyrosine_recombinase_XerCD"/>
</dbReference>
<dbReference type="InterPro" id="IPR013762">
    <property type="entry name" value="Integrase-like_cat_sf"/>
</dbReference>
<evidence type="ECO:0000256" key="3">
    <source>
        <dbReference type="ARBA" id="ARBA00023172"/>
    </source>
</evidence>
<dbReference type="GO" id="GO:0006310">
    <property type="term" value="P:DNA recombination"/>
    <property type="evidence" value="ECO:0007669"/>
    <property type="project" value="UniProtKB-KW"/>
</dbReference>
<dbReference type="Proteomes" id="UP000470446">
    <property type="component" value="Unassembled WGS sequence"/>
</dbReference>
<evidence type="ECO:0000259" key="4">
    <source>
        <dbReference type="PROSITE" id="PS51898"/>
    </source>
</evidence>
<dbReference type="GO" id="GO:0015074">
    <property type="term" value="P:DNA integration"/>
    <property type="evidence" value="ECO:0007669"/>
    <property type="project" value="InterPro"/>
</dbReference>
<organism evidence="5 6">
    <name type="scientific">Streptomyces coelicoflavus</name>
    <dbReference type="NCBI Taxonomy" id="285562"/>
    <lineage>
        <taxon>Bacteria</taxon>
        <taxon>Bacillati</taxon>
        <taxon>Actinomycetota</taxon>
        <taxon>Actinomycetes</taxon>
        <taxon>Kitasatosporales</taxon>
        <taxon>Streptomycetaceae</taxon>
        <taxon>Streptomyces</taxon>
    </lineage>
</organism>
<comment type="caution">
    <text evidence="5">The sequence shown here is derived from an EMBL/GenBank/DDBJ whole genome shotgun (WGS) entry which is preliminary data.</text>
</comment>
<proteinExistence type="inferred from homology"/>
<dbReference type="PROSITE" id="PS51898">
    <property type="entry name" value="TYR_RECOMBINASE"/>
    <property type="match status" value="1"/>
</dbReference>
<dbReference type="AlphaFoldDB" id="A0A7K3PW82"/>
<dbReference type="InterPro" id="IPR011010">
    <property type="entry name" value="DNA_brk_join_enz"/>
</dbReference>
<keyword evidence="3" id="KW-0233">DNA recombination</keyword>
<name>A0A7K3PW82_9ACTN</name>
<gene>
    <name evidence="5" type="ORF">G3I32_36170</name>
</gene>
<dbReference type="Pfam" id="PF00589">
    <property type="entry name" value="Phage_integrase"/>
    <property type="match status" value="1"/>
</dbReference>
<evidence type="ECO:0000256" key="2">
    <source>
        <dbReference type="ARBA" id="ARBA00023125"/>
    </source>
</evidence>
<dbReference type="PANTHER" id="PTHR30349:SF64">
    <property type="entry name" value="PROPHAGE INTEGRASE INTD-RELATED"/>
    <property type="match status" value="1"/>
</dbReference>
<keyword evidence="2" id="KW-0238">DNA-binding</keyword>
<dbReference type="InterPro" id="IPR002104">
    <property type="entry name" value="Integrase_catalytic"/>
</dbReference>